<gene>
    <name evidence="2" type="ORF">QBC38DRAFT_516012</name>
</gene>
<dbReference type="PANTHER" id="PTHR46830">
    <property type="entry name" value="TRANSFERASE, PUTATIVE-RELATED"/>
    <property type="match status" value="1"/>
</dbReference>
<reference evidence="2" key="2">
    <citation type="submission" date="2023-05" db="EMBL/GenBank/DDBJ databases">
        <authorList>
            <consortium name="Lawrence Berkeley National Laboratory"/>
            <person name="Steindorff A."/>
            <person name="Hensen N."/>
            <person name="Bonometti L."/>
            <person name="Westerberg I."/>
            <person name="Brannstrom I.O."/>
            <person name="Guillou S."/>
            <person name="Cros-Aarteil S."/>
            <person name="Calhoun S."/>
            <person name="Haridas S."/>
            <person name="Kuo A."/>
            <person name="Mondo S."/>
            <person name="Pangilinan J."/>
            <person name="Riley R."/>
            <person name="Labutti K."/>
            <person name="Andreopoulos B."/>
            <person name="Lipzen A."/>
            <person name="Chen C."/>
            <person name="Yanf M."/>
            <person name="Daum C."/>
            <person name="Ng V."/>
            <person name="Clum A."/>
            <person name="Ohm R."/>
            <person name="Martin F."/>
            <person name="Silar P."/>
            <person name="Natvig D."/>
            <person name="Lalanne C."/>
            <person name="Gautier V."/>
            <person name="Ament-Velasquez S.L."/>
            <person name="Kruys A."/>
            <person name="Hutchinson M.I."/>
            <person name="Powell A.J."/>
            <person name="Barry K."/>
            <person name="Miller A.N."/>
            <person name="Grigoriev I.V."/>
            <person name="Debuchy R."/>
            <person name="Gladieux P."/>
            <person name="Thoren M.H."/>
            <person name="Johannesson H."/>
        </authorList>
    </citation>
    <scope>NUCLEOTIDE SEQUENCE</scope>
    <source>
        <strain evidence="2">CBS 990.96</strain>
    </source>
</reference>
<name>A0AAN7BIJ7_9PEZI</name>
<dbReference type="EMBL" id="MU865409">
    <property type="protein sequence ID" value="KAK4223928.1"/>
    <property type="molecule type" value="Genomic_DNA"/>
</dbReference>
<keyword evidence="3" id="KW-1185">Reference proteome</keyword>
<comment type="caution">
    <text evidence="2">The sequence shown here is derived from an EMBL/GenBank/DDBJ whole genome shotgun (WGS) entry which is preliminary data.</text>
</comment>
<dbReference type="GO" id="GO:1901135">
    <property type="term" value="P:carbohydrate derivative metabolic process"/>
    <property type="evidence" value="ECO:0007669"/>
    <property type="project" value="UniProtKB-ARBA"/>
</dbReference>
<evidence type="ECO:0000313" key="2">
    <source>
        <dbReference type="EMBL" id="KAK4223928.1"/>
    </source>
</evidence>
<protein>
    <submittedName>
        <fullName evidence="2">Uncharacterized protein</fullName>
    </submittedName>
</protein>
<dbReference type="Proteomes" id="UP001301958">
    <property type="component" value="Unassembled WGS sequence"/>
</dbReference>
<reference evidence="2" key="1">
    <citation type="journal article" date="2023" name="Mol. Phylogenet. Evol.">
        <title>Genome-scale phylogeny and comparative genomics of the fungal order Sordariales.</title>
        <authorList>
            <person name="Hensen N."/>
            <person name="Bonometti L."/>
            <person name="Westerberg I."/>
            <person name="Brannstrom I.O."/>
            <person name="Guillou S."/>
            <person name="Cros-Aarteil S."/>
            <person name="Calhoun S."/>
            <person name="Haridas S."/>
            <person name="Kuo A."/>
            <person name="Mondo S."/>
            <person name="Pangilinan J."/>
            <person name="Riley R."/>
            <person name="LaButti K."/>
            <person name="Andreopoulos B."/>
            <person name="Lipzen A."/>
            <person name="Chen C."/>
            <person name="Yan M."/>
            <person name="Daum C."/>
            <person name="Ng V."/>
            <person name="Clum A."/>
            <person name="Steindorff A."/>
            <person name="Ohm R.A."/>
            <person name="Martin F."/>
            <person name="Silar P."/>
            <person name="Natvig D.O."/>
            <person name="Lalanne C."/>
            <person name="Gautier V."/>
            <person name="Ament-Velasquez S.L."/>
            <person name="Kruys A."/>
            <person name="Hutchinson M.I."/>
            <person name="Powell A.J."/>
            <person name="Barry K."/>
            <person name="Miller A.N."/>
            <person name="Grigoriev I.V."/>
            <person name="Debuchy R."/>
            <person name="Gladieux P."/>
            <person name="Hiltunen Thoren M."/>
            <person name="Johannesson H."/>
        </authorList>
    </citation>
    <scope>NUCLEOTIDE SEQUENCE</scope>
    <source>
        <strain evidence="2">CBS 990.96</strain>
    </source>
</reference>
<dbReference type="Pfam" id="PF04488">
    <property type="entry name" value="Gly_transf_sug"/>
    <property type="match status" value="1"/>
</dbReference>
<dbReference type="SUPFAM" id="SSF53448">
    <property type="entry name" value="Nucleotide-diphospho-sugar transferases"/>
    <property type="match status" value="1"/>
</dbReference>
<dbReference type="PANTHER" id="PTHR46830:SF2">
    <property type="entry name" value="ALPHA-1,4-N-ACETYLGLUCOSAMINYLTRANSFERASE"/>
    <property type="match status" value="1"/>
</dbReference>
<proteinExistence type="inferred from homology"/>
<dbReference type="Gene3D" id="3.90.550.20">
    <property type="match status" value="1"/>
</dbReference>
<evidence type="ECO:0000313" key="3">
    <source>
        <dbReference type="Proteomes" id="UP001301958"/>
    </source>
</evidence>
<organism evidence="2 3">
    <name type="scientific">Podospora fimiseda</name>
    <dbReference type="NCBI Taxonomy" id="252190"/>
    <lineage>
        <taxon>Eukaryota</taxon>
        <taxon>Fungi</taxon>
        <taxon>Dikarya</taxon>
        <taxon>Ascomycota</taxon>
        <taxon>Pezizomycotina</taxon>
        <taxon>Sordariomycetes</taxon>
        <taxon>Sordariomycetidae</taxon>
        <taxon>Sordariales</taxon>
        <taxon>Podosporaceae</taxon>
        <taxon>Podospora</taxon>
    </lineage>
</organism>
<evidence type="ECO:0000256" key="1">
    <source>
        <dbReference type="ARBA" id="ARBA00009003"/>
    </source>
</evidence>
<sequence>MASRSLSLQHSNWENQGPIYTRTGPFWALVLPWPFLFPSEAFLGSDDYKENSHHDFSGLSRVGDLLDQPSFSILVIGHLLLHSLILLQPPYYTGRLWRVLGMVVVVPELSVIVNPIIPPTHTKTSGIPITPLEYQSDFIRVQTIHHYGGIYLDWDVFGLHSIKALLQSGFQFIAGRQKHGQLNSGVFMFVPRGKVISEWKEKMHEVYDGEWTTHSNKLLTDIVDGLAVGDGEVLVVERKGFAPVSWEEEDSDWLFGVYEGEEDVQNVEGIIRRGGNLPEWKGEDTGWKRTYLLHAFSPGRWNYSVEGFEGITLRYVLERWSEFSRAVYEVGRVMYERGLLGGRIWIGCDFGFCLHWDSGVNLNPNPPMMAYL</sequence>
<dbReference type="AlphaFoldDB" id="A0AAN7BIJ7"/>
<accession>A0AAN7BIJ7</accession>
<dbReference type="InterPro" id="IPR007577">
    <property type="entry name" value="GlycoTrfase_DXD_sugar-bd_CS"/>
</dbReference>
<dbReference type="InterPro" id="IPR029044">
    <property type="entry name" value="Nucleotide-diphossugar_trans"/>
</dbReference>
<comment type="similarity">
    <text evidence="1">Belongs to the glycosyltransferase 32 family.</text>
</comment>